<organism evidence="2 3">
    <name type="scientific">Toxoplasma gondii ARI</name>
    <dbReference type="NCBI Taxonomy" id="1074872"/>
    <lineage>
        <taxon>Eukaryota</taxon>
        <taxon>Sar</taxon>
        <taxon>Alveolata</taxon>
        <taxon>Apicomplexa</taxon>
        <taxon>Conoidasida</taxon>
        <taxon>Coccidia</taxon>
        <taxon>Eucoccidiorida</taxon>
        <taxon>Eimeriorina</taxon>
        <taxon>Sarcocystidae</taxon>
        <taxon>Toxoplasma</taxon>
    </lineage>
</organism>
<dbReference type="EMBL" id="AGQS02004886">
    <property type="protein sequence ID" value="KYF42677.1"/>
    <property type="molecule type" value="Genomic_DNA"/>
</dbReference>
<evidence type="ECO:0000256" key="1">
    <source>
        <dbReference type="SAM" id="MobiDB-lite"/>
    </source>
</evidence>
<name>A0A139XV80_TOXGO</name>
<dbReference type="VEuPathDB" id="ToxoDB:TGARI_221455"/>
<feature type="compositionally biased region" description="Basic and acidic residues" evidence="1">
    <location>
        <begin position="19"/>
        <end position="32"/>
    </location>
</feature>
<comment type="caution">
    <text evidence="2">The sequence shown here is derived from an EMBL/GenBank/DDBJ whole genome shotgun (WGS) entry which is preliminary data.</text>
</comment>
<protein>
    <submittedName>
        <fullName evidence="2">Uncharacterized protein</fullName>
    </submittedName>
</protein>
<feature type="region of interest" description="Disordered" evidence="1">
    <location>
        <begin position="19"/>
        <end position="62"/>
    </location>
</feature>
<evidence type="ECO:0000313" key="2">
    <source>
        <dbReference type="EMBL" id="KYF42677.1"/>
    </source>
</evidence>
<dbReference type="Proteomes" id="UP000074247">
    <property type="component" value="Unassembled WGS sequence"/>
</dbReference>
<gene>
    <name evidence="2" type="ORF">TGARI_221455</name>
</gene>
<dbReference type="AlphaFoldDB" id="A0A139XV80"/>
<sequence>MDFLTRLESLCRVRAAWKEMEPRRRERTAQGERRRRKEASNWHRAPGHPSAGHPSEPRACRERDRSEVSSAWRVDFSLFHCSFSSSAPALEVSLFSPSDIPKACEKSRTVFDLNNVSVETLVARENSLLTFGRDWRVQVKCTFRDAEGKAAPRVWKEAQTSLFRLERKRPSTLQRTGLERGEGGEGGEGGQHRRDVGEPSTSSRTRERQLKNRGGRVKQPVGMSRCAARRAKLWQQRRSTMSLRPSLLVLSMSRRSLAGLSGLAPFLQASSEP</sequence>
<proteinExistence type="predicted"/>
<evidence type="ECO:0000313" key="3">
    <source>
        <dbReference type="Proteomes" id="UP000074247"/>
    </source>
</evidence>
<reference evidence="2 3" key="1">
    <citation type="journal article" date="2016" name="Nat. Commun.">
        <title>Local admixture of amplified and diversified secreted pathogenesis determinants shapes mosaic Toxoplasma gondii genomes.</title>
        <authorList>
            <person name="Lorenzi H."/>
            <person name="Khan A."/>
            <person name="Behnke M.S."/>
            <person name="Namasivayam S."/>
            <person name="Swapna L.S."/>
            <person name="Hadjithomas M."/>
            <person name="Karamycheva S."/>
            <person name="Pinney D."/>
            <person name="Brunk B.P."/>
            <person name="Ajioka J.W."/>
            <person name="Ajzenberg D."/>
            <person name="Boothroyd J.C."/>
            <person name="Boyle J.P."/>
            <person name="Darde M.L."/>
            <person name="Diaz-Miranda M.A."/>
            <person name="Dubey J.P."/>
            <person name="Fritz H.M."/>
            <person name="Gennari S.M."/>
            <person name="Gregory B.D."/>
            <person name="Kim K."/>
            <person name="Saeij J.P."/>
            <person name="Su C."/>
            <person name="White M.W."/>
            <person name="Zhu X.Q."/>
            <person name="Howe D.K."/>
            <person name="Rosenthal B.M."/>
            <person name="Grigg M.E."/>
            <person name="Parkinson J."/>
            <person name="Liu L."/>
            <person name="Kissinger J.C."/>
            <person name="Roos D.S."/>
            <person name="Sibley L.D."/>
        </authorList>
    </citation>
    <scope>NUCLEOTIDE SEQUENCE [LARGE SCALE GENOMIC DNA]</scope>
    <source>
        <strain evidence="2 3">ARI</strain>
    </source>
</reference>
<feature type="region of interest" description="Disordered" evidence="1">
    <location>
        <begin position="169"/>
        <end position="224"/>
    </location>
</feature>
<accession>A0A139XV80</accession>